<gene>
    <name evidence="1" type="ORF">Q4528_01020</name>
</gene>
<proteinExistence type="predicted"/>
<protein>
    <submittedName>
        <fullName evidence="1">DUF488 family protein</fullName>
    </submittedName>
</protein>
<sequence length="119" mass="14098">MTVKCQRIYDKQIAKGKRVLVDRVWPRGISKEDAQLDEWLKKVAPTTELRKWFNHEPKLYAAFSEKYAKELRENSEQQEAFEYLKDFVSSSKEDVILLYAAKDTQYNHANVLMKLLKNN</sequence>
<dbReference type="PANTHER" id="PTHR36849:SF1">
    <property type="entry name" value="CYTOPLASMIC PROTEIN"/>
    <property type="match status" value="1"/>
</dbReference>
<reference evidence="1" key="1">
    <citation type="submission" date="2023-07" db="EMBL/GenBank/DDBJ databases">
        <title>Genome content predicts the carbon catabolic preferences of heterotrophic bacteria.</title>
        <authorList>
            <person name="Gralka M."/>
        </authorList>
    </citation>
    <scope>NUCLEOTIDE SEQUENCE</scope>
    <source>
        <strain evidence="1">E2R20</strain>
    </source>
</reference>
<evidence type="ECO:0000313" key="2">
    <source>
        <dbReference type="Proteomes" id="UP001170310"/>
    </source>
</evidence>
<dbReference type="Proteomes" id="UP001170310">
    <property type="component" value="Unassembled WGS sequence"/>
</dbReference>
<dbReference type="PANTHER" id="PTHR36849">
    <property type="entry name" value="CYTOPLASMIC PROTEIN-RELATED"/>
    <property type="match status" value="1"/>
</dbReference>
<evidence type="ECO:0000313" key="1">
    <source>
        <dbReference type="EMBL" id="MDO6572733.1"/>
    </source>
</evidence>
<comment type="caution">
    <text evidence="1">The sequence shown here is derived from an EMBL/GenBank/DDBJ whole genome shotgun (WGS) entry which is preliminary data.</text>
</comment>
<keyword evidence="2" id="KW-1185">Reference proteome</keyword>
<organism evidence="1 2">
    <name type="scientific">Staphylococcus pasteuri_A</name>
    <dbReference type="NCBI Taxonomy" id="3062664"/>
    <lineage>
        <taxon>Bacteria</taxon>
        <taxon>Bacillati</taxon>
        <taxon>Bacillota</taxon>
        <taxon>Bacilli</taxon>
        <taxon>Bacillales</taxon>
        <taxon>Staphylococcaceae</taxon>
        <taxon>Staphylococcus</taxon>
    </lineage>
</organism>
<dbReference type="RefSeq" id="WP_029055975.1">
    <property type="nucleotide sequence ID" value="NZ_JAUOQO010000001.1"/>
</dbReference>
<dbReference type="EMBL" id="JAUOQO010000001">
    <property type="protein sequence ID" value="MDO6572733.1"/>
    <property type="molecule type" value="Genomic_DNA"/>
</dbReference>
<dbReference type="AlphaFoldDB" id="A0AAW7YMX9"/>
<dbReference type="InterPro" id="IPR052552">
    <property type="entry name" value="YeaO-like"/>
</dbReference>
<name>A0AAW7YMX9_9STAP</name>
<accession>A0AAW7YMX9</accession>
<dbReference type="Pfam" id="PF22752">
    <property type="entry name" value="DUF488-N3i"/>
    <property type="match status" value="1"/>
</dbReference>